<reference evidence="10" key="1">
    <citation type="journal article" date="2019" name="Int. J. Syst. Evol. Microbiol.">
        <title>The Global Catalogue of Microorganisms (GCM) 10K type strain sequencing project: providing services to taxonomists for standard genome sequencing and annotation.</title>
        <authorList>
            <consortium name="The Broad Institute Genomics Platform"/>
            <consortium name="The Broad Institute Genome Sequencing Center for Infectious Disease"/>
            <person name="Wu L."/>
            <person name="Ma J."/>
        </authorList>
    </citation>
    <scope>NUCLEOTIDE SEQUENCE [LARGE SCALE GENOMIC DNA]</scope>
    <source>
        <strain evidence="10">KCTC 52231</strain>
    </source>
</reference>
<gene>
    <name evidence="9" type="ORF">ACFOHV_24075</name>
</gene>
<dbReference type="InterPro" id="IPR013563">
    <property type="entry name" value="Oligopep_ABC_C"/>
</dbReference>
<keyword evidence="3" id="KW-0813">Transport</keyword>
<feature type="domain" description="ABC transporter" evidence="8">
    <location>
        <begin position="6"/>
        <end position="255"/>
    </location>
</feature>
<evidence type="ECO:0000256" key="4">
    <source>
        <dbReference type="ARBA" id="ARBA00022475"/>
    </source>
</evidence>
<dbReference type="GO" id="GO:0005524">
    <property type="term" value="F:ATP binding"/>
    <property type="evidence" value="ECO:0007669"/>
    <property type="project" value="UniProtKB-KW"/>
</dbReference>
<evidence type="ECO:0000256" key="3">
    <source>
        <dbReference type="ARBA" id="ARBA00022448"/>
    </source>
</evidence>
<dbReference type="PANTHER" id="PTHR43297">
    <property type="entry name" value="OLIGOPEPTIDE TRANSPORT ATP-BINDING PROTEIN APPD"/>
    <property type="match status" value="1"/>
</dbReference>
<evidence type="ECO:0000313" key="9">
    <source>
        <dbReference type="EMBL" id="MFC3166363.1"/>
    </source>
</evidence>
<dbReference type="Gene3D" id="3.40.50.300">
    <property type="entry name" value="P-loop containing nucleotide triphosphate hydrolases"/>
    <property type="match status" value="2"/>
</dbReference>
<dbReference type="InterPro" id="IPR017871">
    <property type="entry name" value="ABC_transporter-like_CS"/>
</dbReference>
<organism evidence="9 10">
    <name type="scientific">Ciceribacter thiooxidans</name>
    <dbReference type="NCBI Taxonomy" id="1969821"/>
    <lineage>
        <taxon>Bacteria</taxon>
        <taxon>Pseudomonadati</taxon>
        <taxon>Pseudomonadota</taxon>
        <taxon>Alphaproteobacteria</taxon>
        <taxon>Hyphomicrobiales</taxon>
        <taxon>Rhizobiaceae</taxon>
        <taxon>Ciceribacter</taxon>
    </lineage>
</organism>
<dbReference type="InterPro" id="IPR003439">
    <property type="entry name" value="ABC_transporter-like_ATP-bd"/>
</dbReference>
<keyword evidence="10" id="KW-1185">Reference proteome</keyword>
<evidence type="ECO:0000256" key="1">
    <source>
        <dbReference type="ARBA" id="ARBA00004417"/>
    </source>
</evidence>
<comment type="subcellular location">
    <subcellularLocation>
        <location evidence="1">Cell inner membrane</location>
        <topology evidence="1">Peripheral membrane protein</topology>
    </subcellularLocation>
</comment>
<comment type="similarity">
    <text evidence="2">Belongs to the ABC transporter superfamily.</text>
</comment>
<dbReference type="InterPro" id="IPR003593">
    <property type="entry name" value="AAA+_ATPase"/>
</dbReference>
<keyword evidence="7" id="KW-0472">Membrane</keyword>
<evidence type="ECO:0000313" key="10">
    <source>
        <dbReference type="Proteomes" id="UP001595647"/>
    </source>
</evidence>
<dbReference type="PANTHER" id="PTHR43297:SF2">
    <property type="entry name" value="DIPEPTIDE TRANSPORT ATP-BINDING PROTEIN DPPD"/>
    <property type="match status" value="1"/>
</dbReference>
<evidence type="ECO:0000259" key="8">
    <source>
        <dbReference type="PROSITE" id="PS50893"/>
    </source>
</evidence>
<evidence type="ECO:0000256" key="2">
    <source>
        <dbReference type="ARBA" id="ARBA00005417"/>
    </source>
</evidence>
<evidence type="ECO:0000256" key="6">
    <source>
        <dbReference type="ARBA" id="ARBA00022840"/>
    </source>
</evidence>
<sequence length="539" mass="59051">MPGLVLDVRELVVSLGQQETPIVENVSFSVEAGKTVCLVGESGSGKSMIANAVLGLLPSTQLRITGGDIRFRDDSVLGLAKTAMRDLRGKRISMIFQDPMSALNPVRKIQTQFNEVFSAHRIEPQGGRDLRMRELLDMAHLPDPRRILDSYPFELSGGQRQRIMISMAMALNPDLLIADEPTTALDVTTQTQILHLIEELQRSFSTAVLFITHDFGVVAEIADDVVVLRQGRIVEQGRVGDVLKDPRHDYTRALIGAVPAWRPRSGGLQAAPIISARALRKTFKGHFTALDDVSIELAAGETLGIVGESGSGKSTFAKCLIGMEEPDSGAIAVHGTDIVPLPRSLKRRYRHCMQMVFQDPTAALNPRHTIGRTLMDVARVNGSARSAERDRALCLLDDVQLDRRFLDRFPHELSGGQRQRVCIARALAANPEVLIADEALSALDVSMQREMLDLFDDLKKKRGLAILFITHDLRVAAEICDNVVVMQNGKAVAKGTPVEVMMAGRHPYVDELLTAIPGQDWFPVGSISSGDPRPDLVCT</sequence>
<protein>
    <submittedName>
        <fullName evidence="9">Dipeptide ABC transporter ATP-binding protein</fullName>
    </submittedName>
</protein>
<keyword evidence="5" id="KW-0547">Nucleotide-binding</keyword>
<dbReference type="PROSITE" id="PS50893">
    <property type="entry name" value="ABC_TRANSPORTER_2"/>
    <property type="match status" value="2"/>
</dbReference>
<proteinExistence type="inferred from homology"/>
<dbReference type="InterPro" id="IPR050388">
    <property type="entry name" value="ABC_Ni/Peptide_Import"/>
</dbReference>
<dbReference type="PRINTS" id="PR00364">
    <property type="entry name" value="DISEASERSIST"/>
</dbReference>
<evidence type="ECO:0000256" key="7">
    <source>
        <dbReference type="ARBA" id="ARBA00023136"/>
    </source>
</evidence>
<dbReference type="SUPFAM" id="SSF52540">
    <property type="entry name" value="P-loop containing nucleoside triphosphate hydrolases"/>
    <property type="match status" value="2"/>
</dbReference>
<dbReference type="EMBL" id="JBHRTG010000019">
    <property type="protein sequence ID" value="MFC3166363.1"/>
    <property type="molecule type" value="Genomic_DNA"/>
</dbReference>
<dbReference type="Pfam" id="PF00005">
    <property type="entry name" value="ABC_tran"/>
    <property type="match status" value="2"/>
</dbReference>
<dbReference type="Proteomes" id="UP001595647">
    <property type="component" value="Unassembled WGS sequence"/>
</dbReference>
<dbReference type="NCBIfam" id="NF008453">
    <property type="entry name" value="PRK11308.1"/>
    <property type="match status" value="2"/>
</dbReference>
<evidence type="ECO:0000256" key="5">
    <source>
        <dbReference type="ARBA" id="ARBA00022741"/>
    </source>
</evidence>
<dbReference type="RefSeq" id="WP_182309028.1">
    <property type="nucleotide sequence ID" value="NZ_CP059897.1"/>
</dbReference>
<dbReference type="PROSITE" id="PS00211">
    <property type="entry name" value="ABC_TRANSPORTER_1"/>
    <property type="match status" value="2"/>
</dbReference>
<name>A0ABV7I6Z9_9HYPH</name>
<dbReference type="Pfam" id="PF08352">
    <property type="entry name" value="oligo_HPY"/>
    <property type="match status" value="1"/>
</dbReference>
<dbReference type="SMART" id="SM00382">
    <property type="entry name" value="AAA"/>
    <property type="match status" value="2"/>
</dbReference>
<keyword evidence="4" id="KW-1003">Cell membrane</keyword>
<keyword evidence="6 9" id="KW-0067">ATP-binding</keyword>
<dbReference type="InterPro" id="IPR027417">
    <property type="entry name" value="P-loop_NTPase"/>
</dbReference>
<dbReference type="NCBIfam" id="NF007739">
    <property type="entry name" value="PRK10419.1"/>
    <property type="match status" value="2"/>
</dbReference>
<feature type="domain" description="ABC transporter" evidence="8">
    <location>
        <begin position="274"/>
        <end position="513"/>
    </location>
</feature>
<dbReference type="CDD" id="cd03257">
    <property type="entry name" value="ABC_NikE_OppD_transporters"/>
    <property type="match status" value="2"/>
</dbReference>
<accession>A0ABV7I6Z9</accession>
<comment type="caution">
    <text evidence="9">The sequence shown here is derived from an EMBL/GenBank/DDBJ whole genome shotgun (WGS) entry which is preliminary data.</text>
</comment>